<keyword evidence="6 8" id="KW-0648">Protein biosynthesis</keyword>
<evidence type="ECO:0000259" key="10">
    <source>
        <dbReference type="Pfam" id="PF19269"/>
    </source>
</evidence>
<evidence type="ECO:0000256" key="3">
    <source>
        <dbReference type="ARBA" id="ARBA00022598"/>
    </source>
</evidence>
<comment type="catalytic activity">
    <reaction evidence="8">
        <text>tRNA(Glu) + L-glutamate + ATP = L-glutamyl-tRNA(Glu) + AMP + diphosphate</text>
        <dbReference type="Rhea" id="RHEA:23540"/>
        <dbReference type="Rhea" id="RHEA-COMP:9663"/>
        <dbReference type="Rhea" id="RHEA-COMP:9680"/>
        <dbReference type="ChEBI" id="CHEBI:29985"/>
        <dbReference type="ChEBI" id="CHEBI:30616"/>
        <dbReference type="ChEBI" id="CHEBI:33019"/>
        <dbReference type="ChEBI" id="CHEBI:78442"/>
        <dbReference type="ChEBI" id="CHEBI:78520"/>
        <dbReference type="ChEBI" id="CHEBI:456215"/>
        <dbReference type="EC" id="6.1.1.17"/>
    </reaction>
</comment>
<keyword evidence="3 8" id="KW-0436">Ligase</keyword>
<dbReference type="InterPro" id="IPR049940">
    <property type="entry name" value="GluQ/Sye"/>
</dbReference>
<dbReference type="Pfam" id="PF19269">
    <property type="entry name" value="Anticodon_2"/>
    <property type="match status" value="1"/>
</dbReference>
<dbReference type="InterPro" id="IPR001412">
    <property type="entry name" value="aa-tRNA-synth_I_CS"/>
</dbReference>
<dbReference type="Gene3D" id="1.10.8.70">
    <property type="entry name" value="Glutamate-tRNA synthetase, class I, anticodon-binding domain 1"/>
    <property type="match status" value="1"/>
</dbReference>
<dbReference type="HAMAP" id="MF_00022">
    <property type="entry name" value="Glu_tRNA_synth_type1"/>
    <property type="match status" value="1"/>
</dbReference>
<dbReference type="RefSeq" id="WP_284241890.1">
    <property type="nucleotide sequence ID" value="NZ_BSSQ01000026.1"/>
</dbReference>
<dbReference type="Gene3D" id="1.10.10.350">
    <property type="match status" value="1"/>
</dbReference>
<organism evidence="11 12">
    <name type="scientific">Paenibacillus glycanilyticus</name>
    <dbReference type="NCBI Taxonomy" id="126569"/>
    <lineage>
        <taxon>Bacteria</taxon>
        <taxon>Bacillati</taxon>
        <taxon>Bacillota</taxon>
        <taxon>Bacilli</taxon>
        <taxon>Bacillales</taxon>
        <taxon>Paenibacillaceae</taxon>
        <taxon>Paenibacillus</taxon>
    </lineage>
</organism>
<dbReference type="PRINTS" id="PR00987">
    <property type="entry name" value="TRNASYNTHGLU"/>
</dbReference>
<dbReference type="InterPro" id="IPR020752">
    <property type="entry name" value="Glu-tRNA-synth_I_codon-bd_sub1"/>
</dbReference>
<dbReference type="PANTHER" id="PTHR43311:SF2">
    <property type="entry name" value="GLUTAMATE--TRNA LIGASE, MITOCHONDRIAL-RELATED"/>
    <property type="match status" value="1"/>
</dbReference>
<feature type="short sequence motif" description="'HIGH' region" evidence="8">
    <location>
        <begin position="11"/>
        <end position="21"/>
    </location>
</feature>
<proteinExistence type="inferred from homology"/>
<feature type="binding site" evidence="8">
    <location>
        <position position="255"/>
    </location>
    <ligand>
        <name>ATP</name>
        <dbReference type="ChEBI" id="CHEBI:30616"/>
    </ligand>
</feature>
<evidence type="ECO:0000256" key="5">
    <source>
        <dbReference type="ARBA" id="ARBA00022840"/>
    </source>
</evidence>
<dbReference type="InterPro" id="IPR045462">
    <property type="entry name" value="aa-tRNA-synth_I_cd-bd"/>
</dbReference>
<keyword evidence="5 8" id="KW-0067">ATP-binding</keyword>
<dbReference type="GO" id="GO:0016874">
    <property type="term" value="F:ligase activity"/>
    <property type="evidence" value="ECO:0007669"/>
    <property type="project" value="UniProtKB-KW"/>
</dbReference>
<name>A0ABQ6GLD0_9BACL</name>
<accession>A0ABQ6GLD0</accession>
<dbReference type="InterPro" id="IPR014729">
    <property type="entry name" value="Rossmann-like_a/b/a_fold"/>
</dbReference>
<feature type="domain" description="Aminoacyl-tRNA synthetase class I anticodon-binding" evidence="10">
    <location>
        <begin position="337"/>
        <end position="484"/>
    </location>
</feature>
<evidence type="ECO:0000313" key="11">
    <source>
        <dbReference type="EMBL" id="GLX71063.1"/>
    </source>
</evidence>
<dbReference type="InterPro" id="IPR020058">
    <property type="entry name" value="Glu/Gln-tRNA-synth_Ib_cat-dom"/>
</dbReference>
<dbReference type="PANTHER" id="PTHR43311">
    <property type="entry name" value="GLUTAMATE--TRNA LIGASE"/>
    <property type="match status" value="1"/>
</dbReference>
<comment type="similarity">
    <text evidence="1 8">Belongs to the class-I aminoacyl-tRNA synthetase family. Glutamate--tRNA ligase type 1 subfamily.</text>
</comment>
<dbReference type="InterPro" id="IPR000924">
    <property type="entry name" value="Glu/Gln-tRNA-synth"/>
</dbReference>
<dbReference type="EC" id="6.1.1.17" evidence="8"/>
<comment type="subunit">
    <text evidence="8">Monomer.</text>
</comment>
<evidence type="ECO:0000256" key="8">
    <source>
        <dbReference type="HAMAP-Rule" id="MF_00022"/>
    </source>
</evidence>
<evidence type="ECO:0000256" key="4">
    <source>
        <dbReference type="ARBA" id="ARBA00022741"/>
    </source>
</evidence>
<reference evidence="11 12" key="1">
    <citation type="submission" date="2023-03" db="EMBL/GenBank/DDBJ databases">
        <title>Draft genome sequence of the bacteria which degrade cell wall of Tricholomamatutake.</title>
        <authorList>
            <person name="Konishi Y."/>
            <person name="Fukuta Y."/>
            <person name="Shirasaka N."/>
        </authorList>
    </citation>
    <scope>NUCLEOTIDE SEQUENCE [LARGE SCALE GENOMIC DNA]</scope>
    <source>
        <strain evidence="12">mu1</strain>
    </source>
</reference>
<dbReference type="SUPFAM" id="SSF52374">
    <property type="entry name" value="Nucleotidylyl transferase"/>
    <property type="match status" value="1"/>
</dbReference>
<dbReference type="InterPro" id="IPR008925">
    <property type="entry name" value="aa_tRNA-synth_I_cd-bd_sf"/>
</dbReference>
<dbReference type="EMBL" id="BSSQ01000026">
    <property type="protein sequence ID" value="GLX71063.1"/>
    <property type="molecule type" value="Genomic_DNA"/>
</dbReference>
<evidence type="ECO:0000256" key="6">
    <source>
        <dbReference type="ARBA" id="ARBA00022917"/>
    </source>
</evidence>
<evidence type="ECO:0000256" key="7">
    <source>
        <dbReference type="ARBA" id="ARBA00023146"/>
    </source>
</evidence>
<dbReference type="SUPFAM" id="SSF48163">
    <property type="entry name" value="An anticodon-binding domain of class I aminoacyl-tRNA synthetases"/>
    <property type="match status" value="1"/>
</dbReference>
<evidence type="ECO:0000256" key="1">
    <source>
        <dbReference type="ARBA" id="ARBA00007894"/>
    </source>
</evidence>
<comment type="subcellular location">
    <subcellularLocation>
        <location evidence="8">Cytoplasm</location>
    </subcellularLocation>
</comment>
<feature type="domain" description="Glutamyl/glutaminyl-tRNA synthetase class Ib catalytic" evidence="9">
    <location>
        <begin position="4"/>
        <end position="323"/>
    </location>
</feature>
<dbReference type="InterPro" id="IPR033910">
    <property type="entry name" value="GluRS_core"/>
</dbReference>
<evidence type="ECO:0000256" key="2">
    <source>
        <dbReference type="ARBA" id="ARBA00022490"/>
    </source>
</evidence>
<dbReference type="CDD" id="cd00808">
    <property type="entry name" value="GluRS_core"/>
    <property type="match status" value="1"/>
</dbReference>
<dbReference type="NCBIfam" id="TIGR00464">
    <property type="entry name" value="gltX_bact"/>
    <property type="match status" value="1"/>
</dbReference>
<dbReference type="Proteomes" id="UP001157114">
    <property type="component" value="Unassembled WGS sequence"/>
</dbReference>
<keyword evidence="12" id="KW-1185">Reference proteome</keyword>
<keyword evidence="7 8" id="KW-0030">Aminoacyl-tRNA synthetase</keyword>
<protein>
    <recommendedName>
        <fullName evidence="8">Glutamate--tRNA ligase</fullName>
        <ecNumber evidence="8">6.1.1.17</ecNumber>
    </recommendedName>
    <alternativeName>
        <fullName evidence="8">Glutamyl-tRNA synthetase</fullName>
        <shortName evidence="8">GluRS</shortName>
    </alternativeName>
</protein>
<dbReference type="PROSITE" id="PS00178">
    <property type="entry name" value="AA_TRNA_LIGASE_I"/>
    <property type="match status" value="1"/>
</dbReference>
<comment type="caution">
    <text evidence="11">The sequence shown here is derived from an EMBL/GenBank/DDBJ whole genome shotgun (WGS) entry which is preliminary data.</text>
</comment>
<sequence>MTQEVRVRYAPSPTGHLHIGNARTALFNYLYARSLGGKFIIRIEDTDVKRNVAGGEESQLKYLKWLGVDWDESIDIGGGYGPYRQTERLDIYKEYWQDLLDRGLAYRCYCTEEELEQEREEQTARGETPRYSGRHRNLTEEQRQAFEAEGRVASVRFRVPEGKSYAWDDMVKGSINFDTAEMGDWVIVKKDGIPTYNFAVVIDDYLMKISHVLRGEDHISNTPRQLMIYEALGWEAPKFAHMTLIVNESRKKLSKRDESIIQFIEQYDDLGYLPEAMFNFIALLGWSPEGEQEIFSHDELVNVFTAERLSKSPAVFDTQKLSWMNGEYLKKIDLQRLVDLCLPHLQKAGHVAEQLDEAGREWVTALVALYQEKLRAASDIVPLTELFFQDTVEDEEEAADVLAEEQVPAVLAAFLAKIEENDAAAFTVDGIKDWIKAVQKETGFKGKQLFMPIRAALTGQTHGSDLNQSIALLGRDKVVNRLKNRLG</sequence>
<keyword evidence="4 8" id="KW-0547">Nucleotide-binding</keyword>
<evidence type="ECO:0000259" key="9">
    <source>
        <dbReference type="Pfam" id="PF00749"/>
    </source>
</evidence>
<dbReference type="InterPro" id="IPR020751">
    <property type="entry name" value="aa-tRNA-synth_I_codon-bd_sub2"/>
</dbReference>
<keyword evidence="2 8" id="KW-0963">Cytoplasm</keyword>
<dbReference type="Gene3D" id="3.40.50.620">
    <property type="entry name" value="HUPs"/>
    <property type="match status" value="1"/>
</dbReference>
<dbReference type="Pfam" id="PF00749">
    <property type="entry name" value="tRNA-synt_1c"/>
    <property type="match status" value="1"/>
</dbReference>
<dbReference type="InterPro" id="IPR004527">
    <property type="entry name" value="Glu-tRNA-ligase_bac/mito"/>
</dbReference>
<comment type="function">
    <text evidence="8">Catalyzes the attachment of glutamate to tRNA(Glu) in a two-step reaction: glutamate is first activated by ATP to form Glu-AMP and then transferred to the acceptor end of tRNA(Glu).</text>
</comment>
<comment type="caution">
    <text evidence="8">Lacks conserved residue(s) required for the propagation of feature annotation.</text>
</comment>
<gene>
    <name evidence="8 11" type="primary">gltX</name>
    <name evidence="11" type="ORF">MU1_54120</name>
</gene>
<feature type="short sequence motif" description="'KMSKS' region" evidence="8">
    <location>
        <begin position="252"/>
        <end position="256"/>
    </location>
</feature>
<evidence type="ECO:0000313" key="12">
    <source>
        <dbReference type="Proteomes" id="UP001157114"/>
    </source>
</evidence>